<dbReference type="Proteomes" id="UP001164746">
    <property type="component" value="Chromosome 10"/>
</dbReference>
<evidence type="ECO:0000313" key="1">
    <source>
        <dbReference type="EMBL" id="WAR16939.1"/>
    </source>
</evidence>
<accession>A0ABY7F842</accession>
<reference evidence="1" key="1">
    <citation type="submission" date="2022-11" db="EMBL/GenBank/DDBJ databases">
        <title>Centuries of genome instability and evolution in soft-shell clam transmissible cancer (bioRxiv).</title>
        <authorList>
            <person name="Hart S.F.M."/>
            <person name="Yonemitsu M.A."/>
            <person name="Giersch R.M."/>
            <person name="Beal B.F."/>
            <person name="Arriagada G."/>
            <person name="Davis B.W."/>
            <person name="Ostrander E.A."/>
            <person name="Goff S.P."/>
            <person name="Metzger M.J."/>
        </authorList>
    </citation>
    <scope>NUCLEOTIDE SEQUENCE</scope>
    <source>
        <strain evidence="1">MELC-2E11</strain>
        <tissue evidence="1">Siphon/mantle</tissue>
    </source>
</reference>
<name>A0ABY7F842_MYAAR</name>
<organism evidence="1 2">
    <name type="scientific">Mya arenaria</name>
    <name type="common">Soft-shell clam</name>
    <dbReference type="NCBI Taxonomy" id="6604"/>
    <lineage>
        <taxon>Eukaryota</taxon>
        <taxon>Metazoa</taxon>
        <taxon>Spiralia</taxon>
        <taxon>Lophotrochozoa</taxon>
        <taxon>Mollusca</taxon>
        <taxon>Bivalvia</taxon>
        <taxon>Autobranchia</taxon>
        <taxon>Heteroconchia</taxon>
        <taxon>Euheterodonta</taxon>
        <taxon>Imparidentia</taxon>
        <taxon>Neoheterodontei</taxon>
        <taxon>Myida</taxon>
        <taxon>Myoidea</taxon>
        <taxon>Myidae</taxon>
        <taxon>Mya</taxon>
    </lineage>
</organism>
<evidence type="ECO:0000313" key="2">
    <source>
        <dbReference type="Proteomes" id="UP001164746"/>
    </source>
</evidence>
<dbReference type="EMBL" id="CP111021">
    <property type="protein sequence ID" value="WAR16939.1"/>
    <property type="molecule type" value="Genomic_DNA"/>
</dbReference>
<protein>
    <submittedName>
        <fullName evidence="1">Uncharacterized protein</fullName>
    </submittedName>
</protein>
<keyword evidence="2" id="KW-1185">Reference proteome</keyword>
<gene>
    <name evidence="1" type="ORF">MAR_031533</name>
</gene>
<proteinExistence type="predicted"/>
<sequence>MEALNKLQRYSRMDNKTVPLPKLIFDKILLGQEPNFEEWLNQRKIPYMIVADTVRPMSAIYSPKPFIDA</sequence>